<proteinExistence type="predicted"/>
<dbReference type="Proteomes" id="UP000199126">
    <property type="component" value="Unassembled WGS sequence"/>
</dbReference>
<organism evidence="2 3">
    <name type="scientific">Halogranum amylolyticum</name>
    <dbReference type="NCBI Taxonomy" id="660520"/>
    <lineage>
        <taxon>Archaea</taxon>
        <taxon>Methanobacteriati</taxon>
        <taxon>Methanobacteriota</taxon>
        <taxon>Stenosarchaea group</taxon>
        <taxon>Halobacteria</taxon>
        <taxon>Halobacteriales</taxon>
        <taxon>Haloferacaceae</taxon>
    </lineage>
</organism>
<gene>
    <name evidence="2" type="ORF">SAMN04487948_12266</name>
</gene>
<evidence type="ECO:0000256" key="1">
    <source>
        <dbReference type="SAM" id="MobiDB-lite"/>
    </source>
</evidence>
<name>A0A1H8W2Y3_9EURY</name>
<dbReference type="EMBL" id="FODV01000022">
    <property type="protein sequence ID" value="SEP22002.1"/>
    <property type="molecule type" value="Genomic_DNA"/>
</dbReference>
<feature type="region of interest" description="Disordered" evidence="1">
    <location>
        <begin position="1"/>
        <end position="21"/>
    </location>
</feature>
<sequence>MKVKYRTRGESGVDPSGEQDQTYEVVETVPCCEESLTAWEHDTFSFEAGVDVDTDESVPLVCVVAYERTDDGEFESAIPIYYCPFCGTGVLCAEVDE</sequence>
<evidence type="ECO:0000313" key="3">
    <source>
        <dbReference type="Proteomes" id="UP000199126"/>
    </source>
</evidence>
<dbReference type="OrthoDB" id="300296at2157"/>
<evidence type="ECO:0000313" key="2">
    <source>
        <dbReference type="EMBL" id="SEP22002.1"/>
    </source>
</evidence>
<reference evidence="3" key="1">
    <citation type="submission" date="2016-10" db="EMBL/GenBank/DDBJ databases">
        <authorList>
            <person name="Varghese N."/>
            <person name="Submissions S."/>
        </authorList>
    </citation>
    <scope>NUCLEOTIDE SEQUENCE [LARGE SCALE GENOMIC DNA]</scope>
    <source>
        <strain evidence="3">CGMCC 1.10121</strain>
    </source>
</reference>
<keyword evidence="3" id="KW-1185">Reference proteome</keyword>
<protein>
    <submittedName>
        <fullName evidence="2">Uncharacterized protein</fullName>
    </submittedName>
</protein>
<dbReference type="AlphaFoldDB" id="A0A1H8W2Y3"/>
<accession>A0A1H8W2Y3</accession>
<dbReference type="RefSeq" id="WP_089827525.1">
    <property type="nucleotide sequence ID" value="NZ_FODV01000022.1"/>
</dbReference>